<feature type="transmembrane region" description="Helical" evidence="1">
    <location>
        <begin position="381"/>
        <end position="399"/>
    </location>
</feature>
<dbReference type="InterPro" id="IPR053058">
    <property type="entry name" value="Mulikevirus_tape_measure"/>
</dbReference>
<dbReference type="AlphaFoldDB" id="F3Z2T7"/>
<keyword evidence="1" id="KW-1133">Transmembrane helix</keyword>
<evidence type="ECO:0000313" key="3">
    <source>
        <dbReference type="EMBL" id="EGJ50254.1"/>
    </source>
</evidence>
<sequence length="543" mass="59196">MAKESKFEFKIAALDRFSQTFEAFNSRMDRALGPVRRLQAELGQLNKQSGLQRLGASLGEIGTRAGNVGGELAQTGAKLGALFGGGAYLFKRFFVDTASEFERYQTILETIEGDKDKAKAAFGWVSDFAATTPYELASVTDSFVKLRAYGLDPMSGLLRTLGDTASAMGKPLEQAVEAIADAMTGESERLKEFGIKASKSGDYLVYEYTKNGQTMRKAALANNRAMIQHVISGIWNEKYAGAMEKQSRTWAGMLSNLSDQWTRFTSLVMNAGVFDWLKDKLGRALERIDAMAKSGELQKLAETIGVKLVDGFKATWAGMQKFWVGLQRIWETIGPVVEFLGPMNVALGALAAVIFGPLITSILALIPAIISLGVAIGVTPIGWFIGIVAALAGAATLVVKYWEPIGDFFAGIGKAWSNSMAQIRADWARFANWIKSAADKLIGLMPDWLKKGLNLTGHIDGTVEESQADRNAFYTQRKLLGQPAGAADVQRSIREQRTSTRTESVQRQESTVTINIPNLPKGARVTREGNAPVDMDLGWTMGW</sequence>
<dbReference type="InterPro" id="IPR013491">
    <property type="entry name" value="Tape_meas_N"/>
</dbReference>
<reference evidence="3 4" key="1">
    <citation type="journal article" date="2011" name="J. Bacteriol.">
        <title>Genome sequence of the mercury-methylating and pleomorphic Desulfovibrio africanus Strain Walvis Bay.</title>
        <authorList>
            <person name="Brown S.D."/>
            <person name="Wall J.D."/>
            <person name="Kucken A.M."/>
            <person name="Gilmour C.C."/>
            <person name="Podar M."/>
            <person name="Brandt C.C."/>
            <person name="Teshima H."/>
            <person name="Detter J.C."/>
            <person name="Han C.S."/>
            <person name="Land M.L."/>
            <person name="Lucas S."/>
            <person name="Han J."/>
            <person name="Pennacchio L."/>
            <person name="Nolan M."/>
            <person name="Pitluck S."/>
            <person name="Woyke T."/>
            <person name="Goodwin L."/>
            <person name="Palumbo A.V."/>
            <person name="Elias D.A."/>
        </authorList>
    </citation>
    <scope>NUCLEOTIDE SEQUENCE [LARGE SCALE GENOMIC DNA]</scope>
    <source>
        <strain evidence="3 4">Walvis Bay</strain>
    </source>
</reference>
<name>F3Z2T7_DESAF</name>
<evidence type="ECO:0000259" key="2">
    <source>
        <dbReference type="Pfam" id="PF20155"/>
    </source>
</evidence>
<feature type="domain" description="Tape measure protein N-terminal" evidence="2">
    <location>
        <begin position="94"/>
        <end position="266"/>
    </location>
</feature>
<dbReference type="KEGG" id="daf:Desaf_1925"/>
<dbReference type="PANTHER" id="PTHR38812:SF2">
    <property type="entry name" value="MU-LIKE PROPHAGE FLUMU PROTEIN GP42"/>
    <property type="match status" value="1"/>
</dbReference>
<evidence type="ECO:0000256" key="1">
    <source>
        <dbReference type="SAM" id="Phobius"/>
    </source>
</evidence>
<gene>
    <name evidence="3" type="ORF">Desaf_1925</name>
</gene>
<dbReference type="PANTHER" id="PTHR38812">
    <property type="entry name" value="MU-LIKE PROPHAGE FLUMU PROTEIN GP42"/>
    <property type="match status" value="1"/>
</dbReference>
<organism evidence="3 4">
    <name type="scientific">Desulfocurvibacter africanus subsp. africanus str. Walvis Bay</name>
    <dbReference type="NCBI Taxonomy" id="690850"/>
    <lineage>
        <taxon>Bacteria</taxon>
        <taxon>Pseudomonadati</taxon>
        <taxon>Thermodesulfobacteriota</taxon>
        <taxon>Desulfovibrionia</taxon>
        <taxon>Desulfovibrionales</taxon>
        <taxon>Desulfovibrionaceae</taxon>
        <taxon>Desulfocurvibacter</taxon>
    </lineage>
</organism>
<dbReference type="STRING" id="690850.Desaf_1925"/>
<feature type="transmembrane region" description="Helical" evidence="1">
    <location>
        <begin position="349"/>
        <end position="375"/>
    </location>
</feature>
<dbReference type="Pfam" id="PF20155">
    <property type="entry name" value="TMP_3"/>
    <property type="match status" value="1"/>
</dbReference>
<accession>F3Z2T7</accession>
<dbReference type="EMBL" id="CP003221">
    <property type="protein sequence ID" value="EGJ50254.1"/>
    <property type="molecule type" value="Genomic_DNA"/>
</dbReference>
<dbReference type="eggNOG" id="COG3941">
    <property type="taxonomic scope" value="Bacteria"/>
</dbReference>
<evidence type="ECO:0000313" key="4">
    <source>
        <dbReference type="Proteomes" id="UP000007844"/>
    </source>
</evidence>
<protein>
    <recommendedName>
        <fullName evidence="2">Tape measure protein N-terminal domain-containing protein</fullName>
    </recommendedName>
</protein>
<dbReference type="RefSeq" id="WP_014260006.1">
    <property type="nucleotide sequence ID" value="NC_016629.1"/>
</dbReference>
<keyword evidence="1" id="KW-0472">Membrane</keyword>
<dbReference type="HOGENOM" id="CLU_501283_0_0_7"/>
<dbReference type="Proteomes" id="UP000007844">
    <property type="component" value="Chromosome"/>
</dbReference>
<keyword evidence="1" id="KW-0812">Transmembrane</keyword>
<proteinExistence type="predicted"/>
<keyword evidence="4" id="KW-1185">Reference proteome</keyword>